<evidence type="ECO:0000259" key="4">
    <source>
        <dbReference type="PROSITE" id="PS50110"/>
    </source>
</evidence>
<dbReference type="SUPFAM" id="SSF52172">
    <property type="entry name" value="CheY-like"/>
    <property type="match status" value="1"/>
</dbReference>
<evidence type="ECO:0000256" key="2">
    <source>
        <dbReference type="PROSITE-ProRule" id="PRU00169"/>
    </source>
</evidence>
<gene>
    <name evidence="5" type="ORF">SAMN06265379_101351</name>
</gene>
<evidence type="ECO:0000256" key="1">
    <source>
        <dbReference type="ARBA" id="ARBA00022553"/>
    </source>
</evidence>
<dbReference type="Proteomes" id="UP000319040">
    <property type="component" value="Unassembled WGS sequence"/>
</dbReference>
<evidence type="ECO:0000313" key="5">
    <source>
        <dbReference type="EMBL" id="SMO37597.1"/>
    </source>
</evidence>
<evidence type="ECO:0000313" key="6">
    <source>
        <dbReference type="Proteomes" id="UP000319040"/>
    </source>
</evidence>
<protein>
    <submittedName>
        <fullName evidence="5">Response regulator receiver domain-containing protein</fullName>
    </submittedName>
</protein>
<keyword evidence="1 2" id="KW-0597">Phosphoprotein</keyword>
<dbReference type="GO" id="GO:0000155">
    <property type="term" value="F:phosphorelay sensor kinase activity"/>
    <property type="evidence" value="ECO:0007669"/>
    <property type="project" value="InterPro"/>
</dbReference>
<dbReference type="OrthoDB" id="9127033at2"/>
<dbReference type="PANTHER" id="PTHR44591:SF3">
    <property type="entry name" value="RESPONSE REGULATORY DOMAIN-CONTAINING PROTEIN"/>
    <property type="match status" value="1"/>
</dbReference>
<dbReference type="EMBL" id="FXTB01000001">
    <property type="protein sequence ID" value="SMO37597.1"/>
    <property type="molecule type" value="Genomic_DNA"/>
</dbReference>
<evidence type="ECO:0000256" key="3">
    <source>
        <dbReference type="SAM" id="Coils"/>
    </source>
</evidence>
<keyword evidence="6" id="KW-1185">Reference proteome</keyword>
<feature type="domain" description="Response regulatory" evidence="4">
    <location>
        <begin position="6"/>
        <end position="122"/>
    </location>
</feature>
<dbReference type="Gene3D" id="1.10.287.130">
    <property type="match status" value="1"/>
</dbReference>
<dbReference type="PROSITE" id="PS50110">
    <property type="entry name" value="RESPONSE_REGULATORY"/>
    <property type="match status" value="1"/>
</dbReference>
<dbReference type="InterPro" id="IPR050595">
    <property type="entry name" value="Bact_response_regulator"/>
</dbReference>
<dbReference type="PANTHER" id="PTHR44591">
    <property type="entry name" value="STRESS RESPONSE REGULATOR PROTEIN 1"/>
    <property type="match status" value="1"/>
</dbReference>
<dbReference type="InterPro" id="IPR001789">
    <property type="entry name" value="Sig_transdc_resp-reg_receiver"/>
</dbReference>
<reference evidence="5 6" key="1">
    <citation type="submission" date="2017-05" db="EMBL/GenBank/DDBJ databases">
        <authorList>
            <person name="Varghese N."/>
            <person name="Submissions S."/>
        </authorList>
    </citation>
    <scope>NUCLEOTIDE SEQUENCE [LARGE SCALE GENOMIC DNA]</scope>
    <source>
        <strain evidence="5 6">DSM 27040</strain>
    </source>
</reference>
<dbReference type="Gene3D" id="3.40.50.2300">
    <property type="match status" value="1"/>
</dbReference>
<feature type="modified residue" description="4-aspartylphosphate" evidence="2">
    <location>
        <position position="55"/>
    </location>
</feature>
<dbReference type="InterPro" id="IPR011006">
    <property type="entry name" value="CheY-like_superfamily"/>
</dbReference>
<proteinExistence type="predicted"/>
<name>A0A521AS01_SACCC</name>
<dbReference type="AlphaFoldDB" id="A0A521AS01"/>
<dbReference type="InterPro" id="IPR036097">
    <property type="entry name" value="HisK_dim/P_sf"/>
</dbReference>
<sequence>MEKKGRILVVDDNPKNIQLLGNILNDNHYDLEVALGGKEALQWLRHDKFDLILLDIMMPEINGFEVCEIIRQDPENNIMPIIYLSAKNDKESTVQGFNVGGQDFISKPFDTSELLARVSTHIELKKSKERLLNTNRDLEQKVRERTLELEESNKRLQALTQTKDKFLSFIGREIASPLNDINRVVNLIKHSAESSRMSETINLLEHSTVNLAFIVKMASQITQINNNENIEFQEFYLNGLIEHILLQEDGLIDSKNLNPVCEIDDSIKLKANKDLIKNSFLGILDTIFKHIEHDSRIHIYLNILQHKKELVMTFNPPNWDCKDTNTMPEETLLYFSYADLVMDFHQGTFEIKQDTKASMSFVWTFNS</sequence>
<feature type="coiled-coil region" evidence="3">
    <location>
        <begin position="121"/>
        <end position="162"/>
    </location>
</feature>
<organism evidence="5 6">
    <name type="scientific">Saccharicrinis carchari</name>
    <dbReference type="NCBI Taxonomy" id="1168039"/>
    <lineage>
        <taxon>Bacteria</taxon>
        <taxon>Pseudomonadati</taxon>
        <taxon>Bacteroidota</taxon>
        <taxon>Bacteroidia</taxon>
        <taxon>Marinilabiliales</taxon>
        <taxon>Marinilabiliaceae</taxon>
        <taxon>Saccharicrinis</taxon>
    </lineage>
</organism>
<dbReference type="SUPFAM" id="SSF47384">
    <property type="entry name" value="Homodimeric domain of signal transducing histidine kinase"/>
    <property type="match status" value="1"/>
</dbReference>
<dbReference type="RefSeq" id="WP_142531740.1">
    <property type="nucleotide sequence ID" value="NZ_FXTB01000001.1"/>
</dbReference>
<dbReference type="SMART" id="SM00448">
    <property type="entry name" value="REC"/>
    <property type="match status" value="1"/>
</dbReference>
<accession>A0A521AS01</accession>
<dbReference type="Pfam" id="PF00072">
    <property type="entry name" value="Response_reg"/>
    <property type="match status" value="1"/>
</dbReference>
<keyword evidence="3" id="KW-0175">Coiled coil</keyword>